<accession>A0ABV5VSR4</accession>
<dbReference type="EMBL" id="JBHMAG010000004">
    <property type="protein sequence ID" value="MFB9751041.1"/>
    <property type="molecule type" value="Genomic_DNA"/>
</dbReference>
<dbReference type="InterPro" id="IPR036477">
    <property type="entry name" value="Formyl_transf_N_sf"/>
</dbReference>
<dbReference type="CDD" id="cd08702">
    <property type="entry name" value="Arna_FMT_C"/>
    <property type="match status" value="1"/>
</dbReference>
<feature type="domain" description="Formyl transferase N-terminal" evidence="1">
    <location>
        <begin position="63"/>
        <end position="152"/>
    </location>
</feature>
<dbReference type="InterPro" id="IPR011034">
    <property type="entry name" value="Formyl_transferase-like_C_sf"/>
</dbReference>
<keyword evidence="4" id="KW-1185">Reference proteome</keyword>
<protein>
    <submittedName>
        <fullName evidence="3">Methionyl-tRNA formyltransferase</fullName>
        <ecNumber evidence="3">2.1.2.9</ecNumber>
    </submittedName>
</protein>
<evidence type="ECO:0000313" key="3">
    <source>
        <dbReference type="EMBL" id="MFB9751041.1"/>
    </source>
</evidence>
<evidence type="ECO:0000313" key="4">
    <source>
        <dbReference type="Proteomes" id="UP001589619"/>
    </source>
</evidence>
<dbReference type="SUPFAM" id="SSF50486">
    <property type="entry name" value="FMT C-terminal domain-like"/>
    <property type="match status" value="1"/>
</dbReference>
<keyword evidence="3" id="KW-0808">Transferase</keyword>
<sequence length="303" mass="35210">MKRILFLVATQKGYEVIKEVYSKRKEFIGLVSTFREVNVRESYSEKIEQFCSESTIEFLWWRDLKKDLIGFIEKYKITEVITIGWRYLLPLEINNHLENKFIIFHDSLLPKYRGFAPTPTAVICGEKEIGMSVIFSHQDVDSGPILIQKRIKDTSDMYIKEIISLQSELFKEAVIELLDRIEKNDLEGIIQDDSKATYSAWRGPEDCQIDWNKSSEEIFNFIRAISTPYPGAYTYLDNNKIIVWQSEVQDDINFAIRYPGKIWSIDAVGNPTVVCGRGMLKLLHVTNEAMGSVEFNFVRKTMK</sequence>
<dbReference type="Gene3D" id="3.40.50.12230">
    <property type="match status" value="1"/>
</dbReference>
<dbReference type="RefSeq" id="WP_344905725.1">
    <property type="nucleotide sequence ID" value="NZ_BAAAYO010000002.1"/>
</dbReference>
<feature type="domain" description="Formyl transferase C-terminal" evidence="2">
    <location>
        <begin position="204"/>
        <end position="288"/>
    </location>
</feature>
<evidence type="ECO:0000259" key="1">
    <source>
        <dbReference type="Pfam" id="PF00551"/>
    </source>
</evidence>
<dbReference type="EC" id="2.1.2.9" evidence="3"/>
<dbReference type="Pfam" id="PF00551">
    <property type="entry name" value="Formyl_trans_N"/>
    <property type="match status" value="1"/>
</dbReference>
<evidence type="ECO:0000259" key="2">
    <source>
        <dbReference type="Pfam" id="PF02911"/>
    </source>
</evidence>
<dbReference type="PANTHER" id="PTHR11138">
    <property type="entry name" value="METHIONYL-TRNA FORMYLTRANSFERASE"/>
    <property type="match status" value="1"/>
</dbReference>
<dbReference type="Pfam" id="PF02911">
    <property type="entry name" value="Formyl_trans_C"/>
    <property type="match status" value="1"/>
</dbReference>
<dbReference type="SUPFAM" id="SSF53328">
    <property type="entry name" value="Formyltransferase"/>
    <property type="match status" value="1"/>
</dbReference>
<dbReference type="InterPro" id="IPR005793">
    <property type="entry name" value="Formyl_trans_C"/>
</dbReference>
<gene>
    <name evidence="3" type="ORF">ACFFNY_05595</name>
</gene>
<proteinExistence type="predicted"/>
<comment type="caution">
    <text evidence="3">The sequence shown here is derived from an EMBL/GenBank/DDBJ whole genome shotgun (WGS) entry which is preliminary data.</text>
</comment>
<reference evidence="3 4" key="1">
    <citation type="submission" date="2024-09" db="EMBL/GenBank/DDBJ databases">
        <authorList>
            <person name="Sun Q."/>
            <person name="Mori K."/>
        </authorList>
    </citation>
    <scope>NUCLEOTIDE SEQUENCE [LARGE SCALE GENOMIC DNA]</scope>
    <source>
        <strain evidence="3 4">JCM 12520</strain>
    </source>
</reference>
<dbReference type="InterPro" id="IPR002376">
    <property type="entry name" value="Formyl_transf_N"/>
</dbReference>
<dbReference type="PANTHER" id="PTHR11138:SF5">
    <property type="entry name" value="METHIONYL-TRNA FORMYLTRANSFERASE, MITOCHONDRIAL"/>
    <property type="match status" value="1"/>
</dbReference>
<organism evidence="3 4">
    <name type="scientific">Paenibacillus hodogayensis</name>
    <dbReference type="NCBI Taxonomy" id="279208"/>
    <lineage>
        <taxon>Bacteria</taxon>
        <taxon>Bacillati</taxon>
        <taxon>Bacillota</taxon>
        <taxon>Bacilli</taxon>
        <taxon>Bacillales</taxon>
        <taxon>Paenibacillaceae</taxon>
        <taxon>Paenibacillus</taxon>
    </lineage>
</organism>
<name>A0ABV5VSR4_9BACL</name>
<dbReference type="Proteomes" id="UP001589619">
    <property type="component" value="Unassembled WGS sequence"/>
</dbReference>
<dbReference type="GO" id="GO:0004479">
    <property type="term" value="F:methionyl-tRNA formyltransferase activity"/>
    <property type="evidence" value="ECO:0007669"/>
    <property type="project" value="UniProtKB-EC"/>
</dbReference>